<keyword evidence="1" id="KW-0560">Oxidoreductase</keyword>
<evidence type="ECO:0000259" key="2">
    <source>
        <dbReference type="Pfam" id="PF00171"/>
    </source>
</evidence>
<dbReference type="PANTHER" id="PTHR11699">
    <property type="entry name" value="ALDEHYDE DEHYDROGENASE-RELATED"/>
    <property type="match status" value="1"/>
</dbReference>
<gene>
    <name evidence="3" type="ORF">ACFSCY_25855</name>
</gene>
<reference evidence="4" key="1">
    <citation type="journal article" date="2019" name="Int. J. Syst. Evol. Microbiol.">
        <title>The Global Catalogue of Microorganisms (GCM) 10K type strain sequencing project: providing services to taxonomists for standard genome sequencing and annotation.</title>
        <authorList>
            <consortium name="The Broad Institute Genomics Platform"/>
            <consortium name="The Broad Institute Genome Sequencing Center for Infectious Disease"/>
            <person name="Wu L."/>
            <person name="Ma J."/>
        </authorList>
    </citation>
    <scope>NUCLEOTIDE SEQUENCE [LARGE SCALE GENOMIC DNA]</scope>
    <source>
        <strain evidence="4">JCM 12165</strain>
    </source>
</reference>
<dbReference type="SUPFAM" id="SSF53720">
    <property type="entry name" value="ALDH-like"/>
    <property type="match status" value="1"/>
</dbReference>
<feature type="domain" description="Aldehyde dehydrogenase" evidence="2">
    <location>
        <begin position="13"/>
        <end position="468"/>
    </location>
</feature>
<accession>A0ABW4FR24</accession>
<evidence type="ECO:0000313" key="4">
    <source>
        <dbReference type="Proteomes" id="UP001597145"/>
    </source>
</evidence>
<dbReference type="InterPro" id="IPR016163">
    <property type="entry name" value="Ald_DH_C"/>
</dbReference>
<organism evidence="3 4">
    <name type="scientific">Pseudonocardia aurantiaca</name>
    <dbReference type="NCBI Taxonomy" id="75290"/>
    <lineage>
        <taxon>Bacteria</taxon>
        <taxon>Bacillati</taxon>
        <taxon>Actinomycetota</taxon>
        <taxon>Actinomycetes</taxon>
        <taxon>Pseudonocardiales</taxon>
        <taxon>Pseudonocardiaceae</taxon>
        <taxon>Pseudonocardia</taxon>
    </lineage>
</organism>
<dbReference type="InterPro" id="IPR016162">
    <property type="entry name" value="Ald_DH_N"/>
</dbReference>
<keyword evidence="4" id="KW-1185">Reference proteome</keyword>
<dbReference type="RefSeq" id="WP_343986007.1">
    <property type="nucleotide sequence ID" value="NZ_BAAAJG010000027.1"/>
</dbReference>
<name>A0ABW4FR24_9PSEU</name>
<dbReference type="EMBL" id="JBHUCP010000020">
    <property type="protein sequence ID" value="MFD1532853.1"/>
    <property type="molecule type" value="Genomic_DNA"/>
</dbReference>
<dbReference type="InterPro" id="IPR016161">
    <property type="entry name" value="Ald_DH/histidinol_DH"/>
</dbReference>
<dbReference type="InterPro" id="IPR015590">
    <property type="entry name" value="Aldehyde_DH_dom"/>
</dbReference>
<dbReference type="Proteomes" id="UP001597145">
    <property type="component" value="Unassembled WGS sequence"/>
</dbReference>
<sequence length="475" mass="48835">MHSVPTATALARESVDPASPANVVFRYAEATAADARSAVAAAATAAVGWAASPAQRRATVLTAIADLIERRADDVAALISREEGKPLAAARGEAGKSAEQFRLAAQLAYLVEGTTYPQEAGSTFAYTLRSPLGVVVAITPWNFPLSLAARKIAPALAAGNAVVFKPSPVTAGVGSWLADVAAEAGLPDGVLQLMQGQDPEAMTALISAPEVAGISFTGSDAVGAVIRRHANGRARLQLELGGHNAAVVCADADLDAAAAKVAGGAFDLTGQACTSTDRVLVAASIAAEFTEMLAAKVRALRVGRGDRAGVTTGPVATQAQFERLTRLKESAIDAGARVVAEAALDDERDPAGWWVIPTLFADVPAGYPLVEGEVFGPYLSVLPVDSVEEALRVVNSSAHGLVTAVHTRDLGVAHRFAQQAACGIVKINDRTTGNGVAPPFGGWKASSGGAFPEGGRQALDFVTDTKTVYLNYGEH</sequence>
<comment type="caution">
    <text evidence="3">The sequence shown here is derived from an EMBL/GenBank/DDBJ whole genome shotgun (WGS) entry which is preliminary data.</text>
</comment>
<dbReference type="Pfam" id="PF00171">
    <property type="entry name" value="Aldedh"/>
    <property type="match status" value="1"/>
</dbReference>
<proteinExistence type="predicted"/>
<protein>
    <submittedName>
        <fullName evidence="3">Aldehyde dehydrogenase family protein</fullName>
    </submittedName>
</protein>
<dbReference type="Gene3D" id="3.40.605.10">
    <property type="entry name" value="Aldehyde Dehydrogenase, Chain A, domain 1"/>
    <property type="match status" value="1"/>
</dbReference>
<evidence type="ECO:0000256" key="1">
    <source>
        <dbReference type="ARBA" id="ARBA00023002"/>
    </source>
</evidence>
<dbReference type="CDD" id="cd07078">
    <property type="entry name" value="ALDH"/>
    <property type="match status" value="1"/>
</dbReference>
<evidence type="ECO:0000313" key="3">
    <source>
        <dbReference type="EMBL" id="MFD1532853.1"/>
    </source>
</evidence>
<dbReference type="Gene3D" id="3.40.309.10">
    <property type="entry name" value="Aldehyde Dehydrogenase, Chain A, domain 2"/>
    <property type="match status" value="1"/>
</dbReference>